<accession>A0AAU9JT77</accession>
<proteinExistence type="predicted"/>
<gene>
    <name evidence="1" type="ORF">BSTOLATCC_MIC37649</name>
</gene>
<sequence length="119" mass="13287">MKQIYRLCFSCFEKAKKEQEKEIEVINPTEKGNIDISTKKFNVKIVKDDASNSSSNHSNLAISSLEISSVSKQTGSEGKRASELINANAIAFTPDGYKRKKYVKHNNRKLSEDSKSGIS</sequence>
<reference evidence="1" key="1">
    <citation type="submission" date="2021-09" db="EMBL/GenBank/DDBJ databases">
        <authorList>
            <consortium name="AG Swart"/>
            <person name="Singh M."/>
            <person name="Singh A."/>
            <person name="Seah K."/>
            <person name="Emmerich C."/>
        </authorList>
    </citation>
    <scope>NUCLEOTIDE SEQUENCE</scope>
    <source>
        <strain evidence="1">ATCC30299</strain>
    </source>
</reference>
<dbReference type="AlphaFoldDB" id="A0AAU9JT77"/>
<evidence type="ECO:0000313" key="2">
    <source>
        <dbReference type="Proteomes" id="UP001162131"/>
    </source>
</evidence>
<evidence type="ECO:0000313" key="1">
    <source>
        <dbReference type="EMBL" id="CAG9324901.1"/>
    </source>
</evidence>
<dbReference type="EMBL" id="CAJZBQ010000037">
    <property type="protein sequence ID" value="CAG9324901.1"/>
    <property type="molecule type" value="Genomic_DNA"/>
</dbReference>
<dbReference type="Proteomes" id="UP001162131">
    <property type="component" value="Unassembled WGS sequence"/>
</dbReference>
<keyword evidence="2" id="KW-1185">Reference proteome</keyword>
<comment type="caution">
    <text evidence="1">The sequence shown here is derived from an EMBL/GenBank/DDBJ whole genome shotgun (WGS) entry which is preliminary data.</text>
</comment>
<name>A0AAU9JT77_9CILI</name>
<organism evidence="1 2">
    <name type="scientific">Blepharisma stoltei</name>
    <dbReference type="NCBI Taxonomy" id="1481888"/>
    <lineage>
        <taxon>Eukaryota</taxon>
        <taxon>Sar</taxon>
        <taxon>Alveolata</taxon>
        <taxon>Ciliophora</taxon>
        <taxon>Postciliodesmatophora</taxon>
        <taxon>Heterotrichea</taxon>
        <taxon>Heterotrichida</taxon>
        <taxon>Blepharismidae</taxon>
        <taxon>Blepharisma</taxon>
    </lineage>
</organism>
<protein>
    <submittedName>
        <fullName evidence="1">Uncharacterized protein</fullName>
    </submittedName>
</protein>